<reference evidence="8 9" key="1">
    <citation type="submission" date="2019-12" db="EMBL/GenBank/DDBJ databases">
        <title>Genomic-based taxomic classification of the family Erythrobacteraceae.</title>
        <authorList>
            <person name="Xu L."/>
        </authorList>
    </citation>
    <scope>NUCLEOTIDE SEQUENCE [LARGE SCALE GENOMIC DNA]</scope>
    <source>
        <strain evidence="8 9">M0322</strain>
    </source>
</reference>
<protein>
    <submittedName>
        <fullName evidence="8">TonB-dependent receptor</fullName>
    </submittedName>
</protein>
<dbReference type="GO" id="GO:0009279">
    <property type="term" value="C:cell outer membrane"/>
    <property type="evidence" value="ECO:0007669"/>
    <property type="project" value="UniProtKB-SubCell"/>
</dbReference>
<accession>A0A844YT74</accession>
<dbReference type="PANTHER" id="PTHR40980:SF5">
    <property type="entry name" value="TONB-DEPENDENT RECEPTOR"/>
    <property type="match status" value="1"/>
</dbReference>
<keyword evidence="2 4" id="KW-0472">Membrane</keyword>
<keyword evidence="5" id="KW-0732">Signal</keyword>
<feature type="domain" description="TonB-dependent receptor plug" evidence="7">
    <location>
        <begin position="70"/>
        <end position="164"/>
    </location>
</feature>
<dbReference type="Pfam" id="PF00593">
    <property type="entry name" value="TonB_dep_Rec_b-barrel"/>
    <property type="match status" value="1"/>
</dbReference>
<dbReference type="InterPro" id="IPR012910">
    <property type="entry name" value="Plug_dom"/>
</dbReference>
<feature type="chain" id="PRO_5032892441" evidence="5">
    <location>
        <begin position="26"/>
        <end position="912"/>
    </location>
</feature>
<evidence type="ECO:0000313" key="8">
    <source>
        <dbReference type="EMBL" id="MXO70071.1"/>
    </source>
</evidence>
<evidence type="ECO:0000313" key="9">
    <source>
        <dbReference type="Proteomes" id="UP000466966"/>
    </source>
</evidence>
<dbReference type="InterPro" id="IPR036942">
    <property type="entry name" value="Beta-barrel_TonB_sf"/>
</dbReference>
<feature type="domain" description="TonB-dependent receptor-like beta-barrel" evidence="6">
    <location>
        <begin position="422"/>
        <end position="833"/>
    </location>
</feature>
<keyword evidence="3" id="KW-0998">Cell outer membrane</keyword>
<keyword evidence="8" id="KW-0675">Receptor</keyword>
<evidence type="ECO:0000259" key="6">
    <source>
        <dbReference type="Pfam" id="PF00593"/>
    </source>
</evidence>
<comment type="subcellular location">
    <subcellularLocation>
        <location evidence="1 4">Cell outer membrane</location>
    </subcellularLocation>
</comment>
<comment type="caution">
    <text evidence="8">The sequence shown here is derived from an EMBL/GenBank/DDBJ whole genome shotgun (WGS) entry which is preliminary data.</text>
</comment>
<dbReference type="Gene3D" id="2.170.130.10">
    <property type="entry name" value="TonB-dependent receptor, plug domain"/>
    <property type="match status" value="1"/>
</dbReference>
<sequence length="912" mass="98579">MTTGKHLAGLLLLSTALSFPTLVRAQDDAAADVPQDGLPVAEDAAEDDVDISIPGGDTIIVTGRVNRDPTRNSSQVISVLSAEQIERTGDGDIAGALSRVTGLSVVGSGRVFVRGLGDRYSLAMLNGLPLPSPEPLSRVVPLDIFPTNVIASSLVQKTYSPNFPGEFGGGVINLTTRAVPEESFLSISGSVSGETETTFQNGYDYYGSGSDWTGFDGGARTLQPLLRNYLETSILTGESIGSLPQSRIEEIAYSLTPRNFTTLQVFDKLRPNFSGGITAGTAFDIGDDQRLGLVVTGNLSNGYRNRTILRQSAGANETTYSRNGVDRRTDNNILANALFSAGLEMGDHVIRWTNLFIRDTVKQSQLGAFTIADLDPAEFLEQNTAWYSRQLMDTQMVGEFDFGVVDVDLRGGFARTERKAPHNLSYTYVRTNDATTYGDVYRVDLTGSGQQALQRTGLIASFSELSEELWFGGIDVSYELADTIQTTVGYAYSDTDRYSTRRAFQPRASVDLDFLGLGQPLDPAVTPALLQILEAAGTRTTSQLLNAAVYNMFNVNLQEFGATTPAFGAELTIHGAYGQLQWSPSSTFTVQGGVRYETADQSSTPIGAASNPALGRTLSNDYFLPAATVTWEPVPDLQLRFSGSQTIARPQFRELVAQVYFDPETNRGYEGNPALVDSELLNLEARAEYYLGRQSRVSVAGFYKKIDNPIEAFLNGTGNISYANAPTAELYGGELDAQYTVDLLGLGDAFASKQLLLLANYTYTQSSVSAGDEPIAVFDGTNVVPNFRASQIFDDGSPLVGQSDHLVNLQVSFEDTDQLQQLTVLTSYASTRTVFRSQGGLPDVIEKPGINLDVVARQGITIGGVEMELKLEGRNLLGTRHQEYQINSAGLRIDSNTYDVGQSFSAGLSITF</sequence>
<keyword evidence="4" id="KW-0798">TonB box</keyword>
<dbReference type="RefSeq" id="WP_160770031.1">
    <property type="nucleotide sequence ID" value="NZ_WTYV01000001.1"/>
</dbReference>
<name>A0A844YT74_9SPHN</name>
<dbReference type="PANTHER" id="PTHR40980">
    <property type="entry name" value="PLUG DOMAIN-CONTAINING PROTEIN"/>
    <property type="match status" value="1"/>
</dbReference>
<dbReference type="Pfam" id="PF07715">
    <property type="entry name" value="Plug"/>
    <property type="match status" value="1"/>
</dbReference>
<evidence type="ECO:0000256" key="1">
    <source>
        <dbReference type="ARBA" id="ARBA00004442"/>
    </source>
</evidence>
<dbReference type="OrthoDB" id="9768470at2"/>
<dbReference type="InterPro" id="IPR000531">
    <property type="entry name" value="Beta-barrel_TonB"/>
</dbReference>
<dbReference type="AlphaFoldDB" id="A0A844YT74"/>
<dbReference type="Proteomes" id="UP000466966">
    <property type="component" value="Unassembled WGS sequence"/>
</dbReference>
<dbReference type="EMBL" id="WTYV01000001">
    <property type="protein sequence ID" value="MXO70071.1"/>
    <property type="molecule type" value="Genomic_DNA"/>
</dbReference>
<evidence type="ECO:0000256" key="3">
    <source>
        <dbReference type="ARBA" id="ARBA00023237"/>
    </source>
</evidence>
<evidence type="ECO:0000256" key="4">
    <source>
        <dbReference type="RuleBase" id="RU003357"/>
    </source>
</evidence>
<comment type="similarity">
    <text evidence="4">Belongs to the TonB-dependent receptor family.</text>
</comment>
<gene>
    <name evidence="8" type="ORF">GRI99_00295</name>
</gene>
<proteinExistence type="inferred from homology"/>
<feature type="signal peptide" evidence="5">
    <location>
        <begin position="1"/>
        <end position="25"/>
    </location>
</feature>
<dbReference type="SUPFAM" id="SSF56935">
    <property type="entry name" value="Porins"/>
    <property type="match status" value="1"/>
</dbReference>
<evidence type="ECO:0000256" key="2">
    <source>
        <dbReference type="ARBA" id="ARBA00023136"/>
    </source>
</evidence>
<dbReference type="Gene3D" id="2.40.170.20">
    <property type="entry name" value="TonB-dependent receptor, beta-barrel domain"/>
    <property type="match status" value="1"/>
</dbReference>
<dbReference type="InterPro" id="IPR037066">
    <property type="entry name" value="Plug_dom_sf"/>
</dbReference>
<organism evidence="8 9">
    <name type="scientific">Alteraurantiacibacter buctensis</name>
    <dbReference type="NCBI Taxonomy" id="1503981"/>
    <lineage>
        <taxon>Bacteria</taxon>
        <taxon>Pseudomonadati</taxon>
        <taxon>Pseudomonadota</taxon>
        <taxon>Alphaproteobacteria</taxon>
        <taxon>Sphingomonadales</taxon>
        <taxon>Erythrobacteraceae</taxon>
        <taxon>Alteraurantiacibacter</taxon>
    </lineage>
</organism>
<evidence type="ECO:0000259" key="7">
    <source>
        <dbReference type="Pfam" id="PF07715"/>
    </source>
</evidence>
<evidence type="ECO:0000256" key="5">
    <source>
        <dbReference type="SAM" id="SignalP"/>
    </source>
</evidence>
<keyword evidence="9" id="KW-1185">Reference proteome</keyword>